<gene>
    <name evidence="2" type="ORF">ACFQ2F_06770</name>
</gene>
<feature type="transmembrane region" description="Helical" evidence="1">
    <location>
        <begin position="20"/>
        <end position="51"/>
    </location>
</feature>
<sequence>MSIKDNGAMASLSDGWKIGIWTAFVTAMSVLFSWALACAAPFVAIAAIAALTLSRANAFLLVGVTFVINQAIGFLLLGYPTTAESFGWGAAIGVAAFAATFVTTAAMRKTDDLRVAGAMGFLGGFVAYELVLIASTMVLPAGGGFSLAVIGEIFWINALAFAGLLAFRWLGQTIGLLAADDRQVLAA</sequence>
<reference evidence="3" key="1">
    <citation type="journal article" date="2019" name="Int. J. Syst. Evol. Microbiol.">
        <title>The Global Catalogue of Microorganisms (GCM) 10K type strain sequencing project: providing services to taxonomists for standard genome sequencing and annotation.</title>
        <authorList>
            <consortium name="The Broad Institute Genomics Platform"/>
            <consortium name="The Broad Institute Genome Sequencing Center for Infectious Disease"/>
            <person name="Wu L."/>
            <person name="Ma J."/>
        </authorList>
    </citation>
    <scope>NUCLEOTIDE SEQUENCE [LARGE SCALE GENOMIC DNA]</scope>
    <source>
        <strain evidence="3">CCUG 61697</strain>
    </source>
</reference>
<feature type="transmembrane region" description="Helical" evidence="1">
    <location>
        <begin position="85"/>
        <end position="106"/>
    </location>
</feature>
<keyword evidence="1" id="KW-1133">Transmembrane helix</keyword>
<protein>
    <submittedName>
        <fullName evidence="2">Uncharacterized protein</fullName>
    </submittedName>
</protein>
<evidence type="ECO:0000256" key="1">
    <source>
        <dbReference type="SAM" id="Phobius"/>
    </source>
</evidence>
<evidence type="ECO:0000313" key="3">
    <source>
        <dbReference type="Proteomes" id="UP001597102"/>
    </source>
</evidence>
<keyword evidence="1" id="KW-0812">Transmembrane</keyword>
<comment type="caution">
    <text evidence="2">The sequence shown here is derived from an EMBL/GenBank/DDBJ whole genome shotgun (WGS) entry which is preliminary data.</text>
</comment>
<accession>A0ABW3J975</accession>
<dbReference type="RefSeq" id="WP_379087597.1">
    <property type="nucleotide sequence ID" value="NZ_JBHTJO010000001.1"/>
</dbReference>
<organism evidence="2 3">
    <name type="scientific">Methyloligella solikamskensis</name>
    <dbReference type="NCBI Taxonomy" id="1177756"/>
    <lineage>
        <taxon>Bacteria</taxon>
        <taxon>Pseudomonadati</taxon>
        <taxon>Pseudomonadota</taxon>
        <taxon>Alphaproteobacteria</taxon>
        <taxon>Hyphomicrobiales</taxon>
        <taxon>Hyphomicrobiaceae</taxon>
        <taxon>Methyloligella</taxon>
    </lineage>
</organism>
<proteinExistence type="predicted"/>
<evidence type="ECO:0000313" key="2">
    <source>
        <dbReference type="EMBL" id="MFD0986799.1"/>
    </source>
</evidence>
<feature type="transmembrane region" description="Helical" evidence="1">
    <location>
        <begin position="118"/>
        <end position="139"/>
    </location>
</feature>
<keyword evidence="1" id="KW-0472">Membrane</keyword>
<dbReference type="Proteomes" id="UP001597102">
    <property type="component" value="Unassembled WGS sequence"/>
</dbReference>
<feature type="transmembrane region" description="Helical" evidence="1">
    <location>
        <begin position="145"/>
        <end position="167"/>
    </location>
</feature>
<keyword evidence="3" id="KW-1185">Reference proteome</keyword>
<dbReference type="EMBL" id="JBHTJO010000001">
    <property type="protein sequence ID" value="MFD0986799.1"/>
    <property type="molecule type" value="Genomic_DNA"/>
</dbReference>
<feature type="transmembrane region" description="Helical" evidence="1">
    <location>
        <begin position="58"/>
        <end position="79"/>
    </location>
</feature>
<name>A0ABW3J975_9HYPH</name>